<protein>
    <submittedName>
        <fullName evidence="2">DUF4159 domain-containing protein</fullName>
    </submittedName>
</protein>
<keyword evidence="3" id="KW-1185">Reference proteome</keyword>
<organism evidence="2 3">
    <name type="scientific">Limobrevibacterium gyesilva</name>
    <dbReference type="NCBI Taxonomy" id="2991712"/>
    <lineage>
        <taxon>Bacteria</taxon>
        <taxon>Pseudomonadati</taxon>
        <taxon>Pseudomonadota</taxon>
        <taxon>Alphaproteobacteria</taxon>
        <taxon>Acetobacterales</taxon>
        <taxon>Acetobacteraceae</taxon>
        <taxon>Limobrevibacterium</taxon>
    </lineage>
</organism>
<dbReference type="SUPFAM" id="SSF52317">
    <property type="entry name" value="Class I glutamine amidotransferase-like"/>
    <property type="match status" value="1"/>
</dbReference>
<dbReference type="CDD" id="cd03143">
    <property type="entry name" value="A4_beta-galactosidase_middle_domain"/>
    <property type="match status" value="1"/>
</dbReference>
<dbReference type="Pfam" id="PF13709">
    <property type="entry name" value="DUF4159"/>
    <property type="match status" value="1"/>
</dbReference>
<dbReference type="EMBL" id="JAPDNT010000066">
    <property type="protein sequence ID" value="MCW3477910.1"/>
    <property type="molecule type" value="Genomic_DNA"/>
</dbReference>
<dbReference type="RefSeq" id="WP_264716893.1">
    <property type="nucleotide sequence ID" value="NZ_JAPDNT010000066.1"/>
</dbReference>
<dbReference type="InterPro" id="IPR025297">
    <property type="entry name" value="DUF4159"/>
</dbReference>
<reference evidence="2" key="2">
    <citation type="submission" date="2022-10" db="EMBL/GenBank/DDBJ databases">
        <authorList>
            <person name="Trinh H.N."/>
        </authorList>
    </citation>
    <scope>NUCLEOTIDE SEQUENCE</scope>
    <source>
        <strain evidence="2">RN2-1</strain>
    </source>
</reference>
<evidence type="ECO:0000259" key="1">
    <source>
        <dbReference type="Pfam" id="PF13709"/>
    </source>
</evidence>
<dbReference type="Proteomes" id="UP001165679">
    <property type="component" value="Unassembled WGS sequence"/>
</dbReference>
<accession>A0AA41YWZ1</accession>
<reference evidence="2" key="1">
    <citation type="submission" date="2022-09" db="EMBL/GenBank/DDBJ databases">
        <title>Rhodovastum sp. nov. RN2-1 isolated from soil in Seongnam, South Korea.</title>
        <authorList>
            <person name="Le N.T."/>
        </authorList>
    </citation>
    <scope>NUCLEOTIDE SEQUENCE</scope>
    <source>
        <strain evidence="2">RN2-1</strain>
    </source>
</reference>
<evidence type="ECO:0000313" key="3">
    <source>
        <dbReference type="Proteomes" id="UP001165679"/>
    </source>
</evidence>
<dbReference type="InterPro" id="IPR029062">
    <property type="entry name" value="Class_I_gatase-like"/>
</dbReference>
<dbReference type="Gene3D" id="3.40.50.12140">
    <property type="entry name" value="Domain of unknown function DUF4159"/>
    <property type="match status" value="1"/>
</dbReference>
<sequence length="790" mass="82738">PGWPRRIAAATAVLDRAERAGRDVALLATAPSAAGAAPQATLPMPVPELRPRLEALRPKPWPSDRAAAASALQDWKQGGAVVYLADGLTDGPDWERFAEALSAIGPLTELRAEDAPARLLLPPRTEADRLVARVAQAPRPVPDEVPVLAQSGDGRTLARVTAGFAAGAATAEAPIVLPPELRNRLARLVLEGPPTAGAVVLLDERWRRRPVGLLAGDATTAGTPLTGQLYYLKRALEPYAELREGDLKTLLSRELSVLILADHVVPDGPERDTLAQWVEKGGLLVRFAGPQTAEHPDSLLPVKLLAGDRQLGGALSWSQPAGLAPFLPTSPFAGLAVPAEVRVARQVLASPGAHLVDATWARLADGTPLVTQSPRGGGRVVLFHVTANADWSDLPLSGLFVDMLRRLVAMANGVASADEAGDTRLAPAELLDGFGQLTPPSAAAAALTAAELATTAASPRHPPGLYGPENGRRALNLSARMAVPEAAPTIAFAREEPIGGVAPERALAPWLLAAALALLAIDLLLSLRLRGLLRAATAAAALLMVMPAHAQDAEQGNIHPALATRLAYVVTGDDQVDGVSRAGLGGLSDYVNRRTAAALAEPAAVVPGQDDLSFYPLLYWPITPDAPTPSGTAITALNDYMAHGGIIVIDTRNGGSGEGFAAGADEALQRLGEGLAVPPLAPLTTAHVLARAFYLLQDFPGRYTGDTVWVQRDQDRSNDSVSPVIIGGNDWAAAWAVDATGRNPYATIPGGSRQRTLAYRFGVNLVMYALTGNYKGDQVHVPALLERLGQ</sequence>
<dbReference type="PANTHER" id="PTHR37464:SF1">
    <property type="entry name" value="BLL2463 PROTEIN"/>
    <property type="match status" value="1"/>
</dbReference>
<feature type="non-terminal residue" evidence="2">
    <location>
        <position position="1"/>
    </location>
</feature>
<proteinExistence type="predicted"/>
<feature type="domain" description="DUF4159" evidence="1">
    <location>
        <begin position="565"/>
        <end position="770"/>
    </location>
</feature>
<gene>
    <name evidence="2" type="ORF">OL599_25550</name>
</gene>
<dbReference type="Gene3D" id="3.40.50.880">
    <property type="match status" value="1"/>
</dbReference>
<dbReference type="AlphaFoldDB" id="A0AA41YWZ1"/>
<evidence type="ECO:0000313" key="2">
    <source>
        <dbReference type="EMBL" id="MCW3477910.1"/>
    </source>
</evidence>
<name>A0AA41YWZ1_9PROT</name>
<dbReference type="PANTHER" id="PTHR37464">
    <property type="entry name" value="BLL2463 PROTEIN"/>
    <property type="match status" value="1"/>
</dbReference>
<comment type="caution">
    <text evidence="2">The sequence shown here is derived from an EMBL/GenBank/DDBJ whole genome shotgun (WGS) entry which is preliminary data.</text>
</comment>